<keyword evidence="1" id="KW-0472">Membrane</keyword>
<dbReference type="EMBL" id="WIND01000014">
    <property type="protein sequence ID" value="MSU90986.1"/>
    <property type="molecule type" value="Genomic_DNA"/>
</dbReference>
<evidence type="ECO:0000256" key="1">
    <source>
        <dbReference type="SAM" id="Phobius"/>
    </source>
</evidence>
<keyword evidence="1" id="KW-1133">Transmembrane helix</keyword>
<evidence type="ECO:0000313" key="2">
    <source>
        <dbReference type="EMBL" id="MSU90986.1"/>
    </source>
</evidence>
<feature type="transmembrane region" description="Helical" evidence="1">
    <location>
        <begin position="190"/>
        <end position="212"/>
    </location>
</feature>
<feature type="transmembrane region" description="Helical" evidence="1">
    <location>
        <begin position="95"/>
        <end position="113"/>
    </location>
</feature>
<organism evidence="2 3">
    <name type="scientific">Halovulum marinum</name>
    <dbReference type="NCBI Taxonomy" id="2662447"/>
    <lineage>
        <taxon>Bacteria</taxon>
        <taxon>Pseudomonadati</taxon>
        <taxon>Pseudomonadota</taxon>
        <taxon>Alphaproteobacteria</taxon>
        <taxon>Rhodobacterales</taxon>
        <taxon>Paracoccaceae</taxon>
        <taxon>Halovulum</taxon>
    </lineage>
</organism>
<proteinExistence type="predicted"/>
<protein>
    <recommendedName>
        <fullName evidence="4">Patatin-like phospholipase</fullName>
    </recommendedName>
</protein>
<reference evidence="2 3" key="1">
    <citation type="submission" date="2019-10" db="EMBL/GenBank/DDBJ databases">
        <title>Cognatihalovulum marinum gen. nov. sp. nov., a new member of the family Rhodobacteraceae isolated from deep seawater of the Northwest Indian Ocean.</title>
        <authorList>
            <person name="Ruan C."/>
            <person name="Wang J."/>
            <person name="Zheng X."/>
            <person name="Song L."/>
            <person name="Zhu Y."/>
            <person name="Huang Y."/>
            <person name="Lu Z."/>
            <person name="Du W."/>
            <person name="Huang L."/>
            <person name="Dai X."/>
        </authorList>
    </citation>
    <scope>NUCLEOTIDE SEQUENCE [LARGE SCALE GENOMIC DNA]</scope>
    <source>
        <strain evidence="2 3">2CG4</strain>
    </source>
</reference>
<feature type="transmembrane region" description="Helical" evidence="1">
    <location>
        <begin position="218"/>
        <end position="236"/>
    </location>
</feature>
<feature type="transmembrane region" description="Helical" evidence="1">
    <location>
        <begin position="125"/>
        <end position="148"/>
    </location>
</feature>
<dbReference type="Proteomes" id="UP000474957">
    <property type="component" value="Unassembled WGS sequence"/>
</dbReference>
<feature type="transmembrane region" description="Helical" evidence="1">
    <location>
        <begin position="243"/>
        <end position="261"/>
    </location>
</feature>
<keyword evidence="1" id="KW-0812">Transmembrane</keyword>
<keyword evidence="3" id="KW-1185">Reference proteome</keyword>
<dbReference type="AlphaFoldDB" id="A0A6L5Z350"/>
<feature type="transmembrane region" description="Helical" evidence="1">
    <location>
        <begin position="160"/>
        <end position="178"/>
    </location>
</feature>
<accession>A0A6L5Z350</accession>
<name>A0A6L5Z350_9RHOB</name>
<evidence type="ECO:0008006" key="4">
    <source>
        <dbReference type="Google" id="ProtNLM"/>
    </source>
</evidence>
<gene>
    <name evidence="2" type="ORF">GE300_15435</name>
</gene>
<feature type="transmembrane region" description="Helical" evidence="1">
    <location>
        <begin position="23"/>
        <end position="41"/>
    </location>
</feature>
<sequence length="769" mass="82565">MQWIPDAVRGNWGRVRPLFHRLYVYRAHVSIALGVSLALVATGQLRETMIVNAEFVALRLAQIFPDGDPAKFDVGSLRELLLPGITLEELARTTWPALLVAFLPVWLTLLARARHAFAIRPVPPPGRLITAVCYLPLAAFVLTLGRFAVSPGTHADYVSVYWLLLALTLVSAGLAVLADRLARRRDSRRLAVRLGVGLAALTLLAVALPGWFGQTAGALPVVVLFAAALAAVANTVGWIEDETGVPVTLLLLGWVALVSALDWNDNHEIRLAAAPVPAHVQALEGRQASGPEGAAQLERLFRAWLACRPDYLPPDRRAPDTAPYQVYLVAAQGGGLYAAYQSAVLLADLQDRNPGFAARVFALSGVSGGAVGVGVFASLVRERGVLAPAGDGRCGRPTAATEVPEGSAVRVVRTALRQDFLSPMGTALLFPDLLARFAFWPVGIADRARVAERRLAAAFDAALEAEGIVPAGQGLETPILAHWRPGGDAPMLLLNTTDVATGTRMIASSPLTAFPSGRAVTFAQMMGCRAGDGACRVPSIAAASLLSARFPLISPAGAVRLPKCTGQRTRREYCDAAPDAPRPKARFVDGGYYENSGLDTIADLLDVLKPLETPLGLEFVVLAFDLAQPTEPVRAYGLGELMSPLRAFNNARSARTLPARDRVRAHVAQNLIPFSLDIRERGYTLGWLLATETFCRMEYDLAVELPCEVRITPRSGEDAFVHNENRVNRGVVIADNDPLRSLESVLEQPGDPADLPALMQKVVPQAVRR</sequence>
<dbReference type="RefSeq" id="WP_154447690.1">
    <property type="nucleotide sequence ID" value="NZ_WIND01000014.1"/>
</dbReference>
<comment type="caution">
    <text evidence="2">The sequence shown here is derived from an EMBL/GenBank/DDBJ whole genome shotgun (WGS) entry which is preliminary data.</text>
</comment>
<evidence type="ECO:0000313" key="3">
    <source>
        <dbReference type="Proteomes" id="UP000474957"/>
    </source>
</evidence>